<evidence type="ECO:0000313" key="2">
    <source>
        <dbReference type="EMBL" id="NEE12760.1"/>
    </source>
</evidence>
<reference evidence="2" key="1">
    <citation type="submission" date="2020-01" db="EMBL/GenBank/DDBJ databases">
        <title>Insect and environment-associated Actinomycetes.</title>
        <authorList>
            <person name="Currrie C."/>
            <person name="Chevrette M."/>
            <person name="Carlson C."/>
            <person name="Stubbendieck R."/>
            <person name="Wendt-Pienkowski E."/>
        </authorList>
    </citation>
    <scope>NUCLEOTIDE SEQUENCE</scope>
    <source>
        <strain evidence="2">SID7499</strain>
    </source>
</reference>
<dbReference type="AlphaFoldDB" id="A0A6G3X5F7"/>
<organism evidence="2">
    <name type="scientific">Streptomyces sp. SID7499</name>
    <dbReference type="NCBI Taxonomy" id="2706086"/>
    <lineage>
        <taxon>Bacteria</taxon>
        <taxon>Bacillati</taxon>
        <taxon>Actinomycetota</taxon>
        <taxon>Actinomycetes</taxon>
        <taxon>Kitasatosporales</taxon>
        <taxon>Streptomycetaceae</taxon>
        <taxon>Streptomyces</taxon>
    </lineage>
</organism>
<feature type="region of interest" description="Disordered" evidence="1">
    <location>
        <begin position="1"/>
        <end position="29"/>
    </location>
</feature>
<accession>A0A6G3X5F7</accession>
<proteinExistence type="predicted"/>
<name>A0A6G3X5F7_9ACTN</name>
<sequence length="113" mass="12145">MTRIVPRRLAPPRRPGSPAPGRLAGLLPGRGRTLDRAALLDRLPAVESRPAADEKQLFEQAGLARVLLLMVKVDQESEYLLCRELAAHALGSVPDPGEVSELGESPEPGGEYT</sequence>
<comment type="caution">
    <text evidence="2">The sequence shown here is derived from an EMBL/GenBank/DDBJ whole genome shotgun (WGS) entry which is preliminary data.</text>
</comment>
<evidence type="ECO:0000256" key="1">
    <source>
        <dbReference type="SAM" id="MobiDB-lite"/>
    </source>
</evidence>
<dbReference type="EMBL" id="JAAGMN010004200">
    <property type="protein sequence ID" value="NEE12760.1"/>
    <property type="molecule type" value="Genomic_DNA"/>
</dbReference>
<feature type="region of interest" description="Disordered" evidence="1">
    <location>
        <begin position="91"/>
        <end position="113"/>
    </location>
</feature>
<gene>
    <name evidence="2" type="ORF">G3M58_40700</name>
</gene>
<protein>
    <submittedName>
        <fullName evidence="2">Uncharacterized protein</fullName>
    </submittedName>
</protein>
<feature type="compositionally biased region" description="Low complexity" evidence="1">
    <location>
        <begin position="19"/>
        <end position="29"/>
    </location>
</feature>
<feature type="compositionally biased region" description="Low complexity" evidence="1">
    <location>
        <begin position="96"/>
        <end position="113"/>
    </location>
</feature>